<dbReference type="Pfam" id="PF16358">
    <property type="entry name" value="RcsF"/>
    <property type="match status" value="1"/>
</dbReference>
<proteinExistence type="predicted"/>
<dbReference type="Gene3D" id="3.30.110.70">
    <property type="entry name" value="Hypothetical protein apc22750. Chain B"/>
    <property type="match status" value="1"/>
</dbReference>
<evidence type="ECO:0000256" key="1">
    <source>
        <dbReference type="SAM" id="MobiDB-lite"/>
    </source>
</evidence>
<dbReference type="Proteomes" id="UP001597380">
    <property type="component" value="Unassembled WGS sequence"/>
</dbReference>
<name>A0ABW4XRP2_9GAMM</name>
<gene>
    <name evidence="2" type="primary">rcsF</name>
    <name evidence="2" type="ORF">ACFSJ3_17425</name>
</gene>
<dbReference type="InterPro" id="IPR030852">
    <property type="entry name" value="RcsF"/>
</dbReference>
<feature type="region of interest" description="Disordered" evidence="1">
    <location>
        <begin position="65"/>
        <end position="88"/>
    </location>
</feature>
<keyword evidence="3" id="KW-1185">Reference proteome</keyword>
<dbReference type="EMBL" id="JBHUHT010000029">
    <property type="protein sequence ID" value="MFD2097775.1"/>
    <property type="molecule type" value="Genomic_DNA"/>
</dbReference>
<dbReference type="RefSeq" id="WP_345342039.1">
    <property type="nucleotide sequence ID" value="NZ_BAABLI010000033.1"/>
</dbReference>
<evidence type="ECO:0000313" key="2">
    <source>
        <dbReference type="EMBL" id="MFD2097775.1"/>
    </source>
</evidence>
<organism evidence="2 3">
    <name type="scientific">Corallincola platygyrae</name>
    <dbReference type="NCBI Taxonomy" id="1193278"/>
    <lineage>
        <taxon>Bacteria</taxon>
        <taxon>Pseudomonadati</taxon>
        <taxon>Pseudomonadota</taxon>
        <taxon>Gammaproteobacteria</taxon>
        <taxon>Alteromonadales</taxon>
        <taxon>Psychromonadaceae</taxon>
        <taxon>Corallincola</taxon>
    </lineage>
</organism>
<sequence length="131" mass="14165">MRVLLVSVMAVIGLTGCAENYTFSTNLDQENFQEYYRASSVKVYQQSDLASLKYDKLGPVQGESCRNKADLPPAQASDARTQARRSTAEMGGNGVVFSNCVTLIEDDALPGCIDSVICTGIALRVDSESEE</sequence>
<dbReference type="PROSITE" id="PS51257">
    <property type="entry name" value="PROKAR_LIPOPROTEIN"/>
    <property type="match status" value="1"/>
</dbReference>
<accession>A0ABW4XRP2</accession>
<comment type="caution">
    <text evidence="2">The sequence shown here is derived from an EMBL/GenBank/DDBJ whole genome shotgun (WGS) entry which is preliminary data.</text>
</comment>
<reference evidence="3" key="1">
    <citation type="journal article" date="2019" name="Int. J. Syst. Evol. Microbiol.">
        <title>The Global Catalogue of Microorganisms (GCM) 10K type strain sequencing project: providing services to taxonomists for standard genome sequencing and annotation.</title>
        <authorList>
            <consortium name="The Broad Institute Genomics Platform"/>
            <consortium name="The Broad Institute Genome Sequencing Center for Infectious Disease"/>
            <person name="Wu L."/>
            <person name="Ma J."/>
        </authorList>
    </citation>
    <scope>NUCLEOTIDE SEQUENCE [LARGE SCALE GENOMIC DNA]</scope>
    <source>
        <strain evidence="3">CGMCC 1.10992</strain>
    </source>
</reference>
<evidence type="ECO:0000313" key="3">
    <source>
        <dbReference type="Proteomes" id="UP001597380"/>
    </source>
</evidence>
<protein>
    <submittedName>
        <fullName evidence="2">Rcs stress response system protein RcsF</fullName>
    </submittedName>
</protein>